<sequence>MEVCKRNETENTNNEVCRYKLHKNLGTSLPTIASLDDVIKELRVIFESDSVNVEYLNYVLKSYKSNPSDWKKYAKFSRLKYTRNLVDTGNGKYNLMLLCWGEGHGSGIHDHANSHCFMKVLQGAIEEVKYAWPSASTEDKELQEIGRTRVEVDDTCYINNSIGLHRVENVSCSDTAVTLHLYCPPYNKCLVFNQRTAQTTESTVTFYSIQGKRVQENTGLDDSTEDN</sequence>
<comment type="cofactor">
    <cofactor evidence="12">
        <name>Fe cation</name>
        <dbReference type="ChEBI" id="CHEBI:24875"/>
    </cofactor>
    <text evidence="12">Binds 1 Fe cation per subunit.</text>
</comment>
<dbReference type="Pfam" id="PF05995">
    <property type="entry name" value="CDO_I"/>
    <property type="match status" value="1"/>
</dbReference>
<feature type="binding site" evidence="11">
    <location>
        <position position="111"/>
    </location>
    <ligand>
        <name>Fe cation</name>
        <dbReference type="ChEBI" id="CHEBI:24875"/>
        <note>catalytic</note>
    </ligand>
</feature>
<keyword evidence="14" id="KW-1185">Reference proteome</keyword>
<keyword evidence="9 11" id="KW-0408">Iron</keyword>
<comment type="pathway">
    <text evidence="2 12">Organosulfur biosynthesis; taurine biosynthesis; hypotaurine from L-cysteine: step 1/2.</text>
</comment>
<gene>
    <name evidence="13" type="ORF">WA026_018208</name>
</gene>
<evidence type="ECO:0000313" key="13">
    <source>
        <dbReference type="EMBL" id="KAK9892020.1"/>
    </source>
</evidence>
<name>A0AAW1VDX6_9CUCU</name>
<dbReference type="EC" id="1.13.11.20" evidence="4 12"/>
<proteinExistence type="inferred from homology"/>
<feature type="binding site" evidence="11">
    <location>
        <position position="165"/>
    </location>
    <ligand>
        <name>Fe cation</name>
        <dbReference type="ChEBI" id="CHEBI:24875"/>
        <note>catalytic</note>
    </ligand>
</feature>
<dbReference type="Proteomes" id="UP001431783">
    <property type="component" value="Unassembled WGS sequence"/>
</dbReference>
<dbReference type="GO" id="GO:0019448">
    <property type="term" value="P:L-cysteine catabolic process"/>
    <property type="evidence" value="ECO:0007669"/>
    <property type="project" value="TreeGrafter"/>
</dbReference>
<dbReference type="PANTHER" id="PTHR12918">
    <property type="entry name" value="CYSTEINE DIOXYGENASE"/>
    <property type="match status" value="1"/>
</dbReference>
<accession>A0AAW1VDX6</accession>
<dbReference type="GO" id="GO:0017172">
    <property type="term" value="F:cysteine dioxygenase activity"/>
    <property type="evidence" value="ECO:0007669"/>
    <property type="project" value="UniProtKB-UniRule"/>
</dbReference>
<dbReference type="Gene3D" id="2.60.120.10">
    <property type="entry name" value="Jelly Rolls"/>
    <property type="match status" value="1"/>
</dbReference>
<feature type="cross-link" description="3'-(S-cysteinyl)-tyrosine (Cys-Tyr)" evidence="10">
    <location>
        <begin position="116"/>
        <end position="182"/>
    </location>
</feature>
<evidence type="ECO:0000256" key="2">
    <source>
        <dbReference type="ARBA" id="ARBA00004759"/>
    </source>
</evidence>
<evidence type="ECO:0000313" key="14">
    <source>
        <dbReference type="Proteomes" id="UP001431783"/>
    </source>
</evidence>
<evidence type="ECO:0000256" key="4">
    <source>
        <dbReference type="ARBA" id="ARBA00013133"/>
    </source>
</evidence>
<dbReference type="EMBL" id="JARQZJ010000132">
    <property type="protein sequence ID" value="KAK9892020.1"/>
    <property type="molecule type" value="Genomic_DNA"/>
</dbReference>
<evidence type="ECO:0000256" key="3">
    <source>
        <dbReference type="ARBA" id="ARBA00006622"/>
    </source>
</evidence>
<protein>
    <recommendedName>
        <fullName evidence="4 12">Cysteine dioxygenase</fullName>
        <ecNumber evidence="4 12">1.13.11.20</ecNumber>
    </recommendedName>
</protein>
<feature type="binding site" evidence="11">
    <location>
        <position position="109"/>
    </location>
    <ligand>
        <name>Fe cation</name>
        <dbReference type="ChEBI" id="CHEBI:24875"/>
        <note>catalytic</note>
    </ligand>
</feature>
<evidence type="ECO:0000256" key="8">
    <source>
        <dbReference type="ARBA" id="ARBA00023002"/>
    </source>
</evidence>
<dbReference type="SUPFAM" id="SSF51182">
    <property type="entry name" value="RmlC-like cupins"/>
    <property type="match status" value="1"/>
</dbReference>
<organism evidence="13 14">
    <name type="scientific">Henosepilachna vigintioctopunctata</name>
    <dbReference type="NCBI Taxonomy" id="420089"/>
    <lineage>
        <taxon>Eukaryota</taxon>
        <taxon>Metazoa</taxon>
        <taxon>Ecdysozoa</taxon>
        <taxon>Arthropoda</taxon>
        <taxon>Hexapoda</taxon>
        <taxon>Insecta</taxon>
        <taxon>Pterygota</taxon>
        <taxon>Neoptera</taxon>
        <taxon>Endopterygota</taxon>
        <taxon>Coleoptera</taxon>
        <taxon>Polyphaga</taxon>
        <taxon>Cucujiformia</taxon>
        <taxon>Coccinelloidea</taxon>
        <taxon>Coccinellidae</taxon>
        <taxon>Epilachninae</taxon>
        <taxon>Epilachnini</taxon>
        <taxon>Henosepilachna</taxon>
    </lineage>
</organism>
<dbReference type="GO" id="GO:0008198">
    <property type="term" value="F:ferrous iron binding"/>
    <property type="evidence" value="ECO:0007669"/>
    <property type="project" value="UniProtKB-ARBA"/>
</dbReference>
<dbReference type="FunFam" id="2.60.120.10:FF:000045">
    <property type="entry name" value="Cysteine dioxygenase 1"/>
    <property type="match status" value="1"/>
</dbReference>
<dbReference type="GO" id="GO:0042412">
    <property type="term" value="P:taurine biosynthetic process"/>
    <property type="evidence" value="ECO:0007669"/>
    <property type="project" value="UniProtKB-UniRule"/>
</dbReference>
<evidence type="ECO:0000256" key="6">
    <source>
        <dbReference type="ARBA" id="ARBA00022784"/>
    </source>
</evidence>
<evidence type="ECO:0000256" key="11">
    <source>
        <dbReference type="PIRSR" id="PIRSR610300-51"/>
    </source>
</evidence>
<reference evidence="13 14" key="1">
    <citation type="submission" date="2023-03" db="EMBL/GenBank/DDBJ databases">
        <title>Genome insight into feeding habits of ladybird beetles.</title>
        <authorList>
            <person name="Li H.-S."/>
            <person name="Huang Y.-H."/>
            <person name="Pang H."/>
        </authorList>
    </citation>
    <scope>NUCLEOTIDE SEQUENCE [LARGE SCALE GENOMIC DNA]</scope>
    <source>
        <strain evidence="13">SYSU_2023b</strain>
        <tissue evidence="13">Whole body</tissue>
    </source>
</reference>
<evidence type="ECO:0000256" key="7">
    <source>
        <dbReference type="ARBA" id="ARBA00022964"/>
    </source>
</evidence>
<evidence type="ECO:0000256" key="12">
    <source>
        <dbReference type="RuleBase" id="RU366010"/>
    </source>
</evidence>
<evidence type="ECO:0000256" key="9">
    <source>
        <dbReference type="ARBA" id="ARBA00023004"/>
    </source>
</evidence>
<keyword evidence="6 10" id="KW-0883">Thioether bond</keyword>
<keyword evidence="5 11" id="KW-0479">Metal-binding</keyword>
<dbReference type="AlphaFoldDB" id="A0AAW1VDX6"/>
<keyword evidence="8 12" id="KW-0560">Oxidoreductase</keyword>
<evidence type="ECO:0000256" key="5">
    <source>
        <dbReference type="ARBA" id="ARBA00022723"/>
    </source>
</evidence>
<dbReference type="InterPro" id="IPR011051">
    <property type="entry name" value="RmlC_Cupin_sf"/>
</dbReference>
<evidence type="ECO:0000256" key="10">
    <source>
        <dbReference type="PIRSR" id="PIRSR610300-50"/>
    </source>
</evidence>
<dbReference type="InterPro" id="IPR014710">
    <property type="entry name" value="RmlC-like_jellyroll"/>
</dbReference>
<evidence type="ECO:0000256" key="1">
    <source>
        <dbReference type="ARBA" id="ARBA00000629"/>
    </source>
</evidence>
<keyword evidence="7 12" id="KW-0223">Dioxygenase</keyword>
<comment type="catalytic activity">
    <reaction evidence="1 12">
        <text>L-cysteine + O2 = 3-sulfino-L-alanine + H(+)</text>
        <dbReference type="Rhea" id="RHEA:20441"/>
        <dbReference type="ChEBI" id="CHEBI:15378"/>
        <dbReference type="ChEBI" id="CHEBI:15379"/>
        <dbReference type="ChEBI" id="CHEBI:35235"/>
        <dbReference type="ChEBI" id="CHEBI:61085"/>
        <dbReference type="EC" id="1.13.11.20"/>
    </reaction>
</comment>
<dbReference type="InterPro" id="IPR010300">
    <property type="entry name" value="CDO_1"/>
</dbReference>
<dbReference type="PANTHER" id="PTHR12918:SF1">
    <property type="entry name" value="CYSTEINE DIOXYGENASE TYPE 1"/>
    <property type="match status" value="1"/>
</dbReference>
<comment type="similarity">
    <text evidence="3 12">Belongs to the cysteine dioxygenase family.</text>
</comment>
<comment type="caution">
    <text evidence="13">The sequence shown here is derived from an EMBL/GenBank/DDBJ whole genome shotgun (WGS) entry which is preliminary data.</text>
</comment>
<dbReference type="CDD" id="cd10548">
    <property type="entry name" value="cupin_CDO"/>
    <property type="match status" value="1"/>
</dbReference>